<feature type="transmembrane region" description="Helical" evidence="9">
    <location>
        <begin position="316"/>
        <end position="342"/>
    </location>
</feature>
<keyword evidence="5 10" id="KW-0762">Sugar transport</keyword>
<keyword evidence="8 9" id="KW-0472">Membrane</keyword>
<keyword evidence="7 9" id="KW-1133">Transmembrane helix</keyword>
<evidence type="ECO:0000256" key="5">
    <source>
        <dbReference type="ARBA" id="ARBA00022597"/>
    </source>
</evidence>
<gene>
    <name evidence="12" type="ORF">SAMN04487884_11642</name>
</gene>
<dbReference type="GO" id="GO:1990060">
    <property type="term" value="C:maltose transport complex"/>
    <property type="evidence" value="ECO:0007669"/>
    <property type="project" value="TreeGrafter"/>
</dbReference>
<evidence type="ECO:0000256" key="6">
    <source>
        <dbReference type="ARBA" id="ARBA00022692"/>
    </source>
</evidence>
<dbReference type="PROSITE" id="PS50928">
    <property type="entry name" value="ABC_TM1"/>
    <property type="match status" value="1"/>
</dbReference>
<evidence type="ECO:0000313" key="12">
    <source>
        <dbReference type="EMBL" id="SES01247.1"/>
    </source>
</evidence>
<feature type="transmembrane region" description="Helical" evidence="9">
    <location>
        <begin position="363"/>
        <end position="381"/>
    </location>
</feature>
<dbReference type="CDD" id="cd06261">
    <property type="entry name" value="TM_PBP2"/>
    <property type="match status" value="1"/>
</dbReference>
<dbReference type="Proteomes" id="UP000182584">
    <property type="component" value="Unassembled WGS sequence"/>
</dbReference>
<evidence type="ECO:0000256" key="9">
    <source>
        <dbReference type="RuleBase" id="RU363032"/>
    </source>
</evidence>
<name>A0A1H9TWF8_BUTFI</name>
<evidence type="ECO:0000256" key="8">
    <source>
        <dbReference type="ARBA" id="ARBA00023136"/>
    </source>
</evidence>
<evidence type="ECO:0000259" key="11">
    <source>
        <dbReference type="PROSITE" id="PS50928"/>
    </source>
</evidence>
<protein>
    <recommendedName>
        <fullName evidence="10">Maltose/maltodextrin transport system permease protein</fullName>
    </recommendedName>
</protein>
<comment type="function">
    <text evidence="10">Part of the ABC transporter complex MalEFGK involved in maltose/maltodextrin import. Probably responsible for the translocation of the substrate across the membrane.</text>
</comment>
<dbReference type="GO" id="GO:0042956">
    <property type="term" value="P:maltodextrin transmembrane transport"/>
    <property type="evidence" value="ECO:0007669"/>
    <property type="project" value="TreeGrafter"/>
</dbReference>
<accession>A0A1H9TWF8</accession>
<evidence type="ECO:0000256" key="2">
    <source>
        <dbReference type="ARBA" id="ARBA00009047"/>
    </source>
</evidence>
<keyword evidence="3 9" id="KW-0813">Transport</keyword>
<dbReference type="Gene3D" id="1.10.3720.10">
    <property type="entry name" value="MetI-like"/>
    <property type="match status" value="1"/>
</dbReference>
<keyword evidence="6 9" id="KW-0812">Transmembrane</keyword>
<comment type="similarity">
    <text evidence="2 10">Belongs to the binding-protein-dependent transport system permease family. MalFG subfamily.</text>
</comment>
<feature type="transmembrane region" description="Helical" evidence="9">
    <location>
        <begin position="265"/>
        <end position="286"/>
    </location>
</feature>
<evidence type="ECO:0000256" key="3">
    <source>
        <dbReference type="ARBA" id="ARBA00022448"/>
    </source>
</evidence>
<organism evidence="12 13">
    <name type="scientific">Butyrivibrio fibrisolvens</name>
    <dbReference type="NCBI Taxonomy" id="831"/>
    <lineage>
        <taxon>Bacteria</taxon>
        <taxon>Bacillati</taxon>
        <taxon>Bacillota</taxon>
        <taxon>Clostridia</taxon>
        <taxon>Lachnospirales</taxon>
        <taxon>Lachnospiraceae</taxon>
        <taxon>Butyrivibrio</taxon>
    </lineage>
</organism>
<feature type="transmembrane region" description="Helical" evidence="9">
    <location>
        <begin position="229"/>
        <end position="253"/>
    </location>
</feature>
<dbReference type="PANTHER" id="PTHR47314">
    <property type="entry name" value="MALTOSE/MALTODEXTRIN TRANSPORT SYSTEM PERMEASE PROTEIN MALF"/>
    <property type="match status" value="1"/>
</dbReference>
<dbReference type="Pfam" id="PF00528">
    <property type="entry name" value="BPD_transp_1"/>
    <property type="match status" value="1"/>
</dbReference>
<dbReference type="GO" id="GO:0015423">
    <property type="term" value="F:ABC-type maltose transporter activity"/>
    <property type="evidence" value="ECO:0007669"/>
    <property type="project" value="TreeGrafter"/>
</dbReference>
<sequence>MAVPFIFERSIYIMNNEYKDRNFITIFTKGDIFSKLSYVFCGLANIRHGQIIKGLLFFLLEVSYIFFMFLKGGSLLYDLSTLGENTQGMAFNESLGIYEMQQGDNSMLILLYGVMAVVVSAAFIAVWLFSIYSGENARKNHMAGKHVNNFIQDVASLANENIRFLFLGIPVAGLSIFTVMPLLYMILMAFTNYDSEHQPPGNLFDWVGFTNFKTLLSAGDRLSGTFWPVLGWTLVWGFLATFSCYFGGMILAMIINSKGIKFKKFWRTIFVFTMAIPAFISLRVVATMLGERGIFNVLLQQWGFTSSALPFLSNTMWARASVVIVNFWIGVPVTMLMVSGILMNIPGELYESAKIDGASPFTMFRKITFPYMWFVTTPYLISNLIGNFNNFNVIYFLTAGEPHTLDYYKGAGKTDLLVTWLYKLTKDSNDYNLAATIGIIIFVISATFTLISFSRSNAIKNEEGFQ</sequence>
<feature type="transmembrane region" description="Helical" evidence="9">
    <location>
        <begin position="109"/>
        <end position="132"/>
    </location>
</feature>
<feature type="transmembrane region" description="Helical" evidence="9">
    <location>
        <begin position="431"/>
        <end position="453"/>
    </location>
</feature>
<dbReference type="AlphaFoldDB" id="A0A1H9TWF8"/>
<dbReference type="EMBL" id="FOGJ01000016">
    <property type="protein sequence ID" value="SES01247.1"/>
    <property type="molecule type" value="Genomic_DNA"/>
</dbReference>
<evidence type="ECO:0000256" key="4">
    <source>
        <dbReference type="ARBA" id="ARBA00022475"/>
    </source>
</evidence>
<proteinExistence type="inferred from homology"/>
<feature type="transmembrane region" description="Helical" evidence="9">
    <location>
        <begin position="55"/>
        <end position="77"/>
    </location>
</feature>
<dbReference type="InterPro" id="IPR035906">
    <property type="entry name" value="MetI-like_sf"/>
</dbReference>
<evidence type="ECO:0000313" key="13">
    <source>
        <dbReference type="Proteomes" id="UP000182584"/>
    </source>
</evidence>
<comment type="subcellular location">
    <subcellularLocation>
        <location evidence="1 9">Cell membrane</location>
        <topology evidence="1 9">Multi-pass membrane protein</topology>
    </subcellularLocation>
</comment>
<dbReference type="InterPro" id="IPR000515">
    <property type="entry name" value="MetI-like"/>
</dbReference>
<dbReference type="SUPFAM" id="SSF161098">
    <property type="entry name" value="MetI-like"/>
    <property type="match status" value="1"/>
</dbReference>
<dbReference type="PANTHER" id="PTHR47314:SF1">
    <property type="entry name" value="MALTOSE_MALTODEXTRIN TRANSPORT SYSTEM PERMEASE PROTEIN MALF"/>
    <property type="match status" value="1"/>
</dbReference>
<reference evidence="12 13" key="1">
    <citation type="submission" date="2016-10" db="EMBL/GenBank/DDBJ databases">
        <authorList>
            <person name="de Groot N.N."/>
        </authorList>
    </citation>
    <scope>NUCLEOTIDE SEQUENCE [LARGE SCALE GENOMIC DNA]</scope>
    <source>
        <strain evidence="12 13">AR40</strain>
    </source>
</reference>
<dbReference type="SUPFAM" id="SSF160964">
    <property type="entry name" value="MalF N-terminal region-like"/>
    <property type="match status" value="1"/>
</dbReference>
<evidence type="ECO:0000256" key="10">
    <source>
        <dbReference type="RuleBase" id="RU367050"/>
    </source>
</evidence>
<evidence type="ECO:0000256" key="1">
    <source>
        <dbReference type="ARBA" id="ARBA00004651"/>
    </source>
</evidence>
<evidence type="ECO:0000256" key="7">
    <source>
        <dbReference type="ARBA" id="ARBA00022989"/>
    </source>
</evidence>
<feature type="transmembrane region" description="Helical" evidence="9">
    <location>
        <begin position="164"/>
        <end position="190"/>
    </location>
</feature>
<feature type="domain" description="ABC transmembrane type-1" evidence="11">
    <location>
        <begin position="230"/>
        <end position="452"/>
    </location>
</feature>
<keyword evidence="4 10" id="KW-1003">Cell membrane</keyword>